<dbReference type="EMBL" id="DSCQ01000021">
    <property type="protein sequence ID" value="HET20831.1"/>
    <property type="molecule type" value="Genomic_DNA"/>
</dbReference>
<evidence type="ECO:0000313" key="1">
    <source>
        <dbReference type="EMBL" id="HET20831.1"/>
    </source>
</evidence>
<gene>
    <name evidence="1" type="ORF">ENN70_01730</name>
    <name evidence="2" type="ORF">ENR21_00195</name>
</gene>
<sequence>MISICLVNTYDKLKKHEIHLRSIARAAPLCYAFNFHLALLDFPFWKNERELAEEVADYTTIGDDGRYLLKLAESGKLHLIDRIPAHFGEIVATTSKPEPSKSITPEVLSSFKSATFLIGLGRRGLPREMLSYAKYHLDVTRRGISLETCTAIGAIAMLLAVKVVGEWRK</sequence>
<comment type="caution">
    <text evidence="1">The sequence shown here is derived from an EMBL/GenBank/DDBJ whole genome shotgun (WGS) entry which is preliminary data.</text>
</comment>
<dbReference type="AlphaFoldDB" id="A0A7C2SPZ4"/>
<dbReference type="Pfam" id="PF04407">
    <property type="entry name" value="DUF531"/>
    <property type="match status" value="1"/>
</dbReference>
<reference evidence="1" key="1">
    <citation type="journal article" date="2020" name="mSystems">
        <title>Genome- and Community-Level Interaction Insights into Carbon Utilization and Element Cycling Functions of Hydrothermarchaeota in Hydrothermal Sediment.</title>
        <authorList>
            <person name="Zhou Z."/>
            <person name="Liu Y."/>
            <person name="Xu W."/>
            <person name="Pan J."/>
            <person name="Luo Z.H."/>
            <person name="Li M."/>
        </authorList>
    </citation>
    <scope>NUCLEOTIDE SEQUENCE [LARGE SCALE GENOMIC DNA]</scope>
    <source>
        <strain evidence="1">SpSt-12</strain>
        <strain evidence="2">SpSt-38</strain>
    </source>
</reference>
<organism evidence="1">
    <name type="scientific">Archaeoglobus fulgidus</name>
    <dbReference type="NCBI Taxonomy" id="2234"/>
    <lineage>
        <taxon>Archaea</taxon>
        <taxon>Methanobacteriati</taxon>
        <taxon>Methanobacteriota</taxon>
        <taxon>Archaeoglobi</taxon>
        <taxon>Archaeoglobales</taxon>
        <taxon>Archaeoglobaceae</taxon>
        <taxon>Archaeoglobus</taxon>
    </lineage>
</organism>
<dbReference type="PIRSF" id="PIRSF006006">
    <property type="entry name" value="UCP006006"/>
    <property type="match status" value="1"/>
</dbReference>
<dbReference type="InterPro" id="IPR007501">
    <property type="entry name" value="DUF531"/>
</dbReference>
<name>A0A7C2SPZ4_ARCFL</name>
<proteinExistence type="predicted"/>
<evidence type="ECO:0000313" key="2">
    <source>
        <dbReference type="EMBL" id="HGF86893.1"/>
    </source>
</evidence>
<dbReference type="EMBL" id="DSQD01000007">
    <property type="protein sequence ID" value="HGF86893.1"/>
    <property type="molecule type" value="Genomic_DNA"/>
</dbReference>
<protein>
    <submittedName>
        <fullName evidence="1">DUF531 domain-containing protein</fullName>
    </submittedName>
</protein>
<accession>A0A7C2SPZ4</accession>